<feature type="non-terminal residue" evidence="2">
    <location>
        <position position="1"/>
    </location>
</feature>
<accession>A0A8T2PC31</accession>
<feature type="region of interest" description="Disordered" evidence="1">
    <location>
        <begin position="296"/>
        <end position="318"/>
    </location>
</feature>
<reference evidence="2" key="1">
    <citation type="thesis" date="2021" institute="BYU ScholarsArchive" country="Provo, UT, USA">
        <title>Applications of and Algorithms for Genome Assembly and Genomic Analyses with an Emphasis on Marine Teleosts.</title>
        <authorList>
            <person name="Pickett B.D."/>
        </authorList>
    </citation>
    <scope>NUCLEOTIDE SEQUENCE</scope>
    <source>
        <strain evidence="2">HI-2016</strain>
    </source>
</reference>
<evidence type="ECO:0000256" key="1">
    <source>
        <dbReference type="SAM" id="MobiDB-lite"/>
    </source>
</evidence>
<feature type="region of interest" description="Disordered" evidence="1">
    <location>
        <begin position="1"/>
        <end position="29"/>
    </location>
</feature>
<gene>
    <name evidence="2" type="ORF">JZ751_024832</name>
</gene>
<keyword evidence="3" id="KW-1185">Reference proteome</keyword>
<dbReference type="EMBL" id="JAFBMS010000007">
    <property type="protein sequence ID" value="KAG9350943.1"/>
    <property type="molecule type" value="Genomic_DNA"/>
</dbReference>
<feature type="compositionally biased region" description="Basic and acidic residues" evidence="1">
    <location>
        <begin position="141"/>
        <end position="150"/>
    </location>
</feature>
<proteinExistence type="predicted"/>
<dbReference type="Proteomes" id="UP000824540">
    <property type="component" value="Unassembled WGS sequence"/>
</dbReference>
<protein>
    <submittedName>
        <fullName evidence="2">Uncharacterized protein</fullName>
    </submittedName>
</protein>
<comment type="caution">
    <text evidence="2">The sequence shown here is derived from an EMBL/GenBank/DDBJ whole genome shotgun (WGS) entry which is preliminary data.</text>
</comment>
<feature type="region of interest" description="Disordered" evidence="1">
    <location>
        <begin position="139"/>
        <end position="160"/>
    </location>
</feature>
<feature type="compositionally biased region" description="Polar residues" evidence="1">
    <location>
        <begin position="151"/>
        <end position="160"/>
    </location>
</feature>
<organism evidence="2 3">
    <name type="scientific">Albula glossodonta</name>
    <name type="common">roundjaw bonefish</name>
    <dbReference type="NCBI Taxonomy" id="121402"/>
    <lineage>
        <taxon>Eukaryota</taxon>
        <taxon>Metazoa</taxon>
        <taxon>Chordata</taxon>
        <taxon>Craniata</taxon>
        <taxon>Vertebrata</taxon>
        <taxon>Euteleostomi</taxon>
        <taxon>Actinopterygii</taxon>
        <taxon>Neopterygii</taxon>
        <taxon>Teleostei</taxon>
        <taxon>Albuliformes</taxon>
        <taxon>Albulidae</taxon>
        <taxon>Albula</taxon>
    </lineage>
</organism>
<evidence type="ECO:0000313" key="3">
    <source>
        <dbReference type="Proteomes" id="UP000824540"/>
    </source>
</evidence>
<evidence type="ECO:0000313" key="2">
    <source>
        <dbReference type="EMBL" id="KAG9350943.1"/>
    </source>
</evidence>
<name>A0A8T2PC31_9TELE</name>
<dbReference type="AlphaFoldDB" id="A0A8T2PC31"/>
<sequence length="373" mass="40797">MGLGGKEGPTLSRGITTVTHDPSAESWGDEGSHLSCHKQIRSLNLKLESLQQGACICYNHAITQNVPSDLALSSSLTLQKTKFTLAPLPCCSCCALCGQRLPSEPAGIDPRGVEPPHQRSTHRSAVYHAALLASWQWGDGKTSRGTEEPQPKSQWAFTGDMGTQNYTQKQNRVVEPAGMLTGGYNHVEERRKREERAGTGPQQENSPMQWFWAEPIIQTLPSLNHFGDVLLHDVNNFIHLGGIVEDMKQRTVLSVAGRAQGVPAGSWHHRPARLAERQRVSEDLLCPRAAVRGNLGRPAPHSYTPLMEEPADAPNSTESSQRHILLGIYFCTIGLGFWMHNRPALCTAEQHCTLVGQSERGGNSSRAAVKTKG</sequence>